<evidence type="ECO:0000256" key="5">
    <source>
        <dbReference type="ARBA" id="ARBA00010871"/>
    </source>
</evidence>
<evidence type="ECO:0000256" key="20">
    <source>
        <dbReference type="ARBA" id="ARBA00076288"/>
    </source>
</evidence>
<dbReference type="Pfam" id="PF01820">
    <property type="entry name" value="Dala_Dala_lig_N"/>
    <property type="match status" value="1"/>
</dbReference>
<evidence type="ECO:0000256" key="3">
    <source>
        <dbReference type="ARBA" id="ARBA00004496"/>
    </source>
</evidence>
<comment type="cofactor">
    <cofactor evidence="24">
        <name>Mg(2+)</name>
        <dbReference type="ChEBI" id="CHEBI:18420"/>
    </cofactor>
    <cofactor evidence="24">
        <name>Mn(2+)</name>
        <dbReference type="ChEBI" id="CHEBI:29035"/>
    </cofactor>
    <text evidence="24">Binds 2 magnesium or manganese ions per subunit.</text>
</comment>
<keyword evidence="10 25" id="KW-0547">Nucleotide-binding</keyword>
<dbReference type="HAMAP" id="MF_00047">
    <property type="entry name" value="Dala_Dala_lig"/>
    <property type="match status" value="1"/>
</dbReference>
<dbReference type="GO" id="GO:0071555">
    <property type="term" value="P:cell wall organization"/>
    <property type="evidence" value="ECO:0007669"/>
    <property type="project" value="UniProtKB-KW"/>
</dbReference>
<evidence type="ECO:0000313" key="28">
    <source>
        <dbReference type="Proteomes" id="UP000294746"/>
    </source>
</evidence>
<feature type="active site" evidence="23">
    <location>
        <position position="15"/>
    </location>
</feature>
<dbReference type="PANTHER" id="PTHR23132">
    <property type="entry name" value="D-ALANINE--D-ALANINE LIGASE"/>
    <property type="match status" value="1"/>
</dbReference>
<keyword evidence="15 24" id="KW-0464">Manganese</keyword>
<dbReference type="NCBIfam" id="TIGR01205">
    <property type="entry name" value="D_ala_D_alaTIGR"/>
    <property type="match status" value="1"/>
</dbReference>
<dbReference type="Gene3D" id="3.30.470.20">
    <property type="entry name" value="ATP-grasp fold, B domain"/>
    <property type="match status" value="1"/>
</dbReference>
<evidence type="ECO:0000256" key="11">
    <source>
        <dbReference type="ARBA" id="ARBA00022840"/>
    </source>
</evidence>
<dbReference type="GO" id="GO:0009252">
    <property type="term" value="P:peptidoglycan biosynthetic process"/>
    <property type="evidence" value="ECO:0007669"/>
    <property type="project" value="UniProtKB-UniRule"/>
</dbReference>
<keyword evidence="7 22" id="KW-0963">Cytoplasm</keyword>
<dbReference type="Gene3D" id="3.30.1490.20">
    <property type="entry name" value="ATP-grasp fold, A domain"/>
    <property type="match status" value="1"/>
</dbReference>
<comment type="function">
    <text evidence="2 22">Cell wall formation.</text>
</comment>
<keyword evidence="8 22" id="KW-0436">Ligase</keyword>
<evidence type="ECO:0000256" key="2">
    <source>
        <dbReference type="ARBA" id="ARBA00003921"/>
    </source>
</evidence>
<dbReference type="InterPro" id="IPR011127">
    <property type="entry name" value="Dala_Dala_lig_N"/>
</dbReference>
<dbReference type="SUPFAM" id="SSF56059">
    <property type="entry name" value="Glutathione synthetase ATP-binding domain-like"/>
    <property type="match status" value="1"/>
</dbReference>
<evidence type="ECO:0000256" key="23">
    <source>
        <dbReference type="PIRSR" id="PIRSR039102-1"/>
    </source>
</evidence>
<keyword evidence="28" id="KW-1185">Reference proteome</keyword>
<name>A0A4R2S187_9BACL</name>
<evidence type="ECO:0000256" key="14">
    <source>
        <dbReference type="ARBA" id="ARBA00022984"/>
    </source>
</evidence>
<feature type="domain" description="ATP-grasp" evidence="26">
    <location>
        <begin position="135"/>
        <end position="341"/>
    </location>
</feature>
<dbReference type="GO" id="GO:0008360">
    <property type="term" value="P:regulation of cell shape"/>
    <property type="evidence" value="ECO:0007669"/>
    <property type="project" value="UniProtKB-KW"/>
</dbReference>
<keyword evidence="14 22" id="KW-0573">Peptidoglycan synthesis</keyword>
<feature type="active site" evidence="23">
    <location>
        <position position="318"/>
    </location>
</feature>
<dbReference type="EMBL" id="SLXV01000006">
    <property type="protein sequence ID" value="TCP69775.1"/>
    <property type="molecule type" value="Genomic_DNA"/>
</dbReference>
<evidence type="ECO:0000256" key="21">
    <source>
        <dbReference type="ARBA" id="ARBA00077154"/>
    </source>
</evidence>
<evidence type="ECO:0000256" key="10">
    <source>
        <dbReference type="ARBA" id="ARBA00022741"/>
    </source>
</evidence>
<evidence type="ECO:0000259" key="26">
    <source>
        <dbReference type="PROSITE" id="PS50975"/>
    </source>
</evidence>
<accession>A0A4R2S187</accession>
<dbReference type="GO" id="GO:0005524">
    <property type="term" value="F:ATP binding"/>
    <property type="evidence" value="ECO:0007669"/>
    <property type="project" value="UniProtKB-UniRule"/>
</dbReference>
<dbReference type="Pfam" id="PF07478">
    <property type="entry name" value="Dala_Dala_lig_C"/>
    <property type="match status" value="1"/>
</dbReference>
<evidence type="ECO:0000313" key="27">
    <source>
        <dbReference type="EMBL" id="TCP69775.1"/>
    </source>
</evidence>
<dbReference type="GO" id="GO:0005829">
    <property type="term" value="C:cytosol"/>
    <property type="evidence" value="ECO:0007669"/>
    <property type="project" value="TreeGrafter"/>
</dbReference>
<feature type="binding site" evidence="24">
    <location>
        <position position="307"/>
    </location>
    <ligand>
        <name>Mg(2+)</name>
        <dbReference type="ChEBI" id="CHEBI:18420"/>
        <label>1</label>
    </ligand>
</feature>
<comment type="cofactor">
    <cofactor evidence="1">
        <name>Mn(2+)</name>
        <dbReference type="ChEBI" id="CHEBI:29035"/>
    </cofactor>
</comment>
<dbReference type="PROSITE" id="PS50975">
    <property type="entry name" value="ATP_GRASP"/>
    <property type="match status" value="1"/>
</dbReference>
<gene>
    <name evidence="22" type="primary">ddl</name>
    <name evidence="27" type="ORF">EDD57_10691</name>
</gene>
<feature type="active site" evidence="23">
    <location>
        <position position="184"/>
    </location>
</feature>
<evidence type="ECO:0000256" key="17">
    <source>
        <dbReference type="ARBA" id="ARBA00047614"/>
    </source>
</evidence>
<dbReference type="GO" id="GO:0046872">
    <property type="term" value="F:metal ion binding"/>
    <property type="evidence" value="ECO:0007669"/>
    <property type="project" value="UniProtKB-KW"/>
</dbReference>
<dbReference type="AlphaFoldDB" id="A0A4R2S187"/>
<evidence type="ECO:0000256" key="13">
    <source>
        <dbReference type="ARBA" id="ARBA00022960"/>
    </source>
</evidence>
<dbReference type="Proteomes" id="UP000294746">
    <property type="component" value="Unassembled WGS sequence"/>
</dbReference>
<evidence type="ECO:0000256" key="12">
    <source>
        <dbReference type="ARBA" id="ARBA00022842"/>
    </source>
</evidence>
<comment type="catalytic activity">
    <reaction evidence="17 22">
        <text>2 D-alanine + ATP = D-alanyl-D-alanine + ADP + phosphate + H(+)</text>
        <dbReference type="Rhea" id="RHEA:11224"/>
        <dbReference type="ChEBI" id="CHEBI:15378"/>
        <dbReference type="ChEBI" id="CHEBI:30616"/>
        <dbReference type="ChEBI" id="CHEBI:43474"/>
        <dbReference type="ChEBI" id="CHEBI:57416"/>
        <dbReference type="ChEBI" id="CHEBI:57822"/>
        <dbReference type="ChEBI" id="CHEBI:456216"/>
        <dbReference type="EC" id="6.3.2.4"/>
    </reaction>
</comment>
<organism evidence="27 28">
    <name type="scientific">Baia soyae</name>
    <dbReference type="NCBI Taxonomy" id="1544746"/>
    <lineage>
        <taxon>Bacteria</taxon>
        <taxon>Bacillati</taxon>
        <taxon>Bacillota</taxon>
        <taxon>Bacilli</taxon>
        <taxon>Bacillales</taxon>
        <taxon>Thermoactinomycetaceae</taxon>
        <taxon>Baia</taxon>
    </lineage>
</organism>
<evidence type="ECO:0000256" key="8">
    <source>
        <dbReference type="ARBA" id="ARBA00022598"/>
    </source>
</evidence>
<evidence type="ECO:0000256" key="19">
    <source>
        <dbReference type="ARBA" id="ARBA00068427"/>
    </source>
</evidence>
<dbReference type="FunFam" id="3.30.1490.20:FF:000007">
    <property type="entry name" value="D-alanine--D-alanine ligase"/>
    <property type="match status" value="1"/>
</dbReference>
<dbReference type="InterPro" id="IPR000291">
    <property type="entry name" value="D-Ala_lig_Van_CS"/>
</dbReference>
<comment type="pathway">
    <text evidence="18">Glycan biosynthesis.</text>
</comment>
<protein>
    <recommendedName>
        <fullName evidence="19 22">D-alanine--D-alanine ligase</fullName>
        <ecNumber evidence="6 22">6.3.2.4</ecNumber>
    </recommendedName>
    <alternativeName>
        <fullName evidence="21 22">D-Ala-D-Ala ligase</fullName>
    </alternativeName>
    <alternativeName>
        <fullName evidence="20 22">D-alanylalanine synthetase</fullName>
    </alternativeName>
</protein>
<keyword evidence="9 24" id="KW-0479">Metal-binding</keyword>
<evidence type="ECO:0000256" key="15">
    <source>
        <dbReference type="ARBA" id="ARBA00023211"/>
    </source>
</evidence>
<dbReference type="PANTHER" id="PTHR23132:SF25">
    <property type="entry name" value="D-ALANINE--D-ALANINE LIGASE A"/>
    <property type="match status" value="1"/>
</dbReference>
<dbReference type="RefSeq" id="WP_131848109.1">
    <property type="nucleotide sequence ID" value="NZ_SLXV01000006.1"/>
</dbReference>
<evidence type="ECO:0000256" key="6">
    <source>
        <dbReference type="ARBA" id="ARBA00012216"/>
    </source>
</evidence>
<evidence type="ECO:0000256" key="25">
    <source>
        <dbReference type="PROSITE-ProRule" id="PRU00409"/>
    </source>
</evidence>
<dbReference type="SUPFAM" id="SSF52440">
    <property type="entry name" value="PreATP-grasp domain"/>
    <property type="match status" value="1"/>
</dbReference>
<dbReference type="PROSITE" id="PS00843">
    <property type="entry name" value="DALA_DALA_LIGASE_1"/>
    <property type="match status" value="1"/>
</dbReference>
<dbReference type="OrthoDB" id="9813261at2"/>
<comment type="similarity">
    <text evidence="5 22">Belongs to the D-alanine--D-alanine ligase family.</text>
</comment>
<feature type="binding site" evidence="24">
    <location>
        <position position="307"/>
    </location>
    <ligand>
        <name>Mg(2+)</name>
        <dbReference type="ChEBI" id="CHEBI:18420"/>
        <label>2</label>
    </ligand>
</feature>
<evidence type="ECO:0000256" key="1">
    <source>
        <dbReference type="ARBA" id="ARBA00001936"/>
    </source>
</evidence>
<comment type="pathway">
    <text evidence="4 22">Cell wall biogenesis; peptidoglycan biosynthesis.</text>
</comment>
<keyword evidence="16 22" id="KW-0961">Cell wall biogenesis/degradation</keyword>
<feature type="binding site" evidence="24">
    <location>
        <position position="294"/>
    </location>
    <ligand>
        <name>Mg(2+)</name>
        <dbReference type="ChEBI" id="CHEBI:18420"/>
        <label>1</label>
    </ligand>
</feature>
<keyword evidence="12 24" id="KW-0460">Magnesium</keyword>
<evidence type="ECO:0000256" key="16">
    <source>
        <dbReference type="ARBA" id="ARBA00023316"/>
    </source>
</evidence>
<proteinExistence type="inferred from homology"/>
<evidence type="ECO:0000256" key="22">
    <source>
        <dbReference type="HAMAP-Rule" id="MF_00047"/>
    </source>
</evidence>
<evidence type="ECO:0000256" key="4">
    <source>
        <dbReference type="ARBA" id="ARBA00004752"/>
    </source>
</evidence>
<dbReference type="InterPro" id="IPR011095">
    <property type="entry name" value="Dala_Dala_lig_C"/>
</dbReference>
<comment type="subcellular location">
    <subcellularLocation>
        <location evidence="3 22">Cytoplasm</location>
    </subcellularLocation>
</comment>
<reference evidence="27 28" key="1">
    <citation type="submission" date="2019-03" db="EMBL/GenBank/DDBJ databases">
        <title>Genomic Encyclopedia of Type Strains, Phase IV (KMG-IV): sequencing the most valuable type-strain genomes for metagenomic binning, comparative biology and taxonomic classification.</title>
        <authorList>
            <person name="Goeker M."/>
        </authorList>
    </citation>
    <scope>NUCLEOTIDE SEQUENCE [LARGE SCALE GENOMIC DNA]</scope>
    <source>
        <strain evidence="27 28">DSM 46831</strain>
    </source>
</reference>
<evidence type="ECO:0000256" key="18">
    <source>
        <dbReference type="ARBA" id="ARBA00060592"/>
    </source>
</evidence>
<keyword evidence="13 22" id="KW-0133">Cell shape</keyword>
<dbReference type="EC" id="6.3.2.4" evidence="6 22"/>
<dbReference type="InterPro" id="IPR005905">
    <property type="entry name" value="D_ala_D_ala"/>
</dbReference>
<dbReference type="GO" id="GO:0008716">
    <property type="term" value="F:D-alanine-D-alanine ligase activity"/>
    <property type="evidence" value="ECO:0007669"/>
    <property type="project" value="UniProtKB-UniRule"/>
</dbReference>
<evidence type="ECO:0000256" key="24">
    <source>
        <dbReference type="PIRSR" id="PIRSR039102-3"/>
    </source>
</evidence>
<dbReference type="NCBIfam" id="NF002528">
    <property type="entry name" value="PRK01966.1-4"/>
    <property type="match status" value="1"/>
</dbReference>
<dbReference type="InterPro" id="IPR016185">
    <property type="entry name" value="PreATP-grasp_dom_sf"/>
</dbReference>
<evidence type="ECO:0000256" key="7">
    <source>
        <dbReference type="ARBA" id="ARBA00022490"/>
    </source>
</evidence>
<evidence type="ECO:0000256" key="9">
    <source>
        <dbReference type="ARBA" id="ARBA00022723"/>
    </source>
</evidence>
<comment type="caution">
    <text evidence="27">The sequence shown here is derived from an EMBL/GenBank/DDBJ whole genome shotgun (WGS) entry which is preliminary data.</text>
</comment>
<sequence>MNTQVYVLYGGKSVEHEISKRTALAIINALDKEKYDVYSIYINNEGIWCNTGKVTEELKELREGEVDVDMTPTLSLATVLQECFSPGREHVVIPALHGTYGEDGTIQGLLELIDVPYIGNGIMPSAIGIDKAMTKEIFSKVGIPQAEYVFFTIQEWRRRDSQIFEQIENKIGYPCFVKPAKLGSSVGVHRCQNRDELIEALKDAFTFDQKVVVDKEVIGREMQVAVIGNENPECSVAGEYILEKSFMDYNAKYVDGNLIPVIPAHIPDSLHKKMQEISQQAFQVLNGSGLMRVDFFVTEENDLYVNEVNTFPGFTGHSMFPALWEATNGMTYPEIIETFIDLAIERHQNSRQIQYTRGE</sequence>
<keyword evidence="11 25" id="KW-0067">ATP-binding</keyword>
<dbReference type="Gene3D" id="3.40.50.20">
    <property type="match status" value="1"/>
</dbReference>
<feature type="binding site" evidence="24">
    <location>
        <position position="309"/>
    </location>
    <ligand>
        <name>Mg(2+)</name>
        <dbReference type="ChEBI" id="CHEBI:18420"/>
        <label>2</label>
    </ligand>
</feature>
<dbReference type="InterPro" id="IPR011761">
    <property type="entry name" value="ATP-grasp"/>
</dbReference>
<dbReference type="InterPro" id="IPR013815">
    <property type="entry name" value="ATP_grasp_subdomain_1"/>
</dbReference>
<dbReference type="PIRSF" id="PIRSF039102">
    <property type="entry name" value="Ddl/VanB"/>
    <property type="match status" value="1"/>
</dbReference>
<dbReference type="UniPathway" id="UPA00219"/>